<comment type="function">
    <text evidence="1">Plays a role in nonsense-mediated mRNA decay.</text>
</comment>
<dbReference type="Gene3D" id="1.25.40.10">
    <property type="entry name" value="Tetratricopeptide repeat domain"/>
    <property type="match status" value="1"/>
</dbReference>
<dbReference type="InterPro" id="IPR011990">
    <property type="entry name" value="TPR-like_helical_dom_sf"/>
</dbReference>
<comment type="caution">
    <text evidence="5">The sequence shown here is derived from an EMBL/GenBank/DDBJ whole genome shotgun (WGS) entry which is preliminary data.</text>
</comment>
<keyword evidence="6" id="KW-1185">Reference proteome</keyword>
<feature type="region of interest" description="Disordered" evidence="2">
    <location>
        <begin position="771"/>
        <end position="804"/>
    </location>
</feature>
<gene>
    <name evidence="5" type="ORF">NLU13_3022</name>
</gene>
<evidence type="ECO:0000259" key="4">
    <source>
        <dbReference type="Pfam" id="PF10374"/>
    </source>
</evidence>
<sequence length="887" mass="98484">MTSTSTAPASQAGHTWHHAMKLRKHLLKQLEKVHSDGGIDLAQFEKIDGLLESLRLACVQTIFLDFEFAAEEKTESVLWTLHTSVNSEYRRALGKLKGNAHVVEKRKVDKMYQNFLRIAQKFYKGYVQRITARYDIPELHRIANGIEVQQPSTDDMISPVSEKLNRLVLRSCHATLIRLGDLARYRAQAKYKKSGGFDSALAYYALANDLIPESGFGHHQMGIIQLDEGNQLEVVYRFYRAWATAEPHPNAKSNLESKFKDLRAPNTPAPRQVSATPRDTFSMWFVRLHALFYKGETFSQHTELEGEVIHRFDMLAKNLEAGDILLKAILINIAAFHVAGAKYAGSKKDSDLQFARFTMALNARFATVICDVLASELDKHARARKADPETFHNDLTPLLQQLLPVLRVYMIWLASRRNEIFTTPEATGGLIRNMLQSLSRVLTLLSAEATEHKGLESCPYLLLEDLEIRGFQPMEYDQVPEACRCFCNDAGDIKPRREDQVTSPDVHKESLARLLDILRVGYFFAEDQSAPLSYHISDDTLVFEYAPNKPGPITMSANASEPNPPPESQPEITADAPQLEGGPVTATQTMASAAPPALHPEEPTWSDFSIGDEVTNDQTENTVMSMLTPFLKPPTPQAAGHVSATSETSYGLHSASAEDILETMAAQRSPGGTILPTTFEQLPWGWLHTPTPQKRRGTESRTFSGDQRISVDPHSVRSPDQMMLEHLQSPLAGRATSDAPQDRMSGPLGAPLSPSMEDPHRNQLLESFLGAGSAPRTSSFSHWSPDHQDSTSRHPSAASPWAQEAKNSLALPVSSNISAFSHSSSLYQGTPNDIRPPGIAMPNPGSHGPPSSNSWQDSVLNERQRRVDNTTATYNAAIFHGVYQDWK</sequence>
<evidence type="ECO:0000313" key="6">
    <source>
        <dbReference type="Proteomes" id="UP001175261"/>
    </source>
</evidence>
<keyword evidence="1" id="KW-0539">Nucleus</keyword>
<feature type="domain" description="Telomerase activating protein Est1-like N-terminal" evidence="4">
    <location>
        <begin position="73"/>
        <end position="189"/>
    </location>
</feature>
<dbReference type="PANTHER" id="PTHR15696:SF36">
    <property type="entry name" value="NONSENSE-MEDIATED MRNA DECAY FACTOR"/>
    <property type="match status" value="1"/>
</dbReference>
<evidence type="ECO:0000259" key="3">
    <source>
        <dbReference type="Pfam" id="PF10373"/>
    </source>
</evidence>
<feature type="region of interest" description="Disordered" evidence="2">
    <location>
        <begin position="684"/>
        <end position="719"/>
    </location>
</feature>
<dbReference type="GO" id="GO:0000184">
    <property type="term" value="P:nuclear-transcribed mRNA catabolic process, nonsense-mediated decay"/>
    <property type="evidence" value="ECO:0007669"/>
    <property type="project" value="UniProtKB-KW"/>
</dbReference>
<reference evidence="5" key="1">
    <citation type="submission" date="2022-10" db="EMBL/GenBank/DDBJ databases">
        <title>Determination and structural analysis of whole genome sequence of Sarocladium strictum F4-1.</title>
        <authorList>
            <person name="Hu L."/>
            <person name="Jiang Y."/>
        </authorList>
    </citation>
    <scope>NUCLEOTIDE SEQUENCE</scope>
    <source>
        <strain evidence="5">F4-1</strain>
    </source>
</reference>
<feature type="domain" description="DNA/RNA-binding" evidence="3">
    <location>
        <begin position="200"/>
        <end position="477"/>
    </location>
</feature>
<evidence type="ECO:0000313" key="5">
    <source>
        <dbReference type="EMBL" id="KAK0389447.1"/>
    </source>
</evidence>
<evidence type="ECO:0000256" key="2">
    <source>
        <dbReference type="SAM" id="MobiDB-lite"/>
    </source>
</evidence>
<keyword evidence="1" id="KW-0866">Nonsense-mediated mRNA decay</keyword>
<dbReference type="AlphaFoldDB" id="A0AA39L9V3"/>
<feature type="region of interest" description="Disordered" evidence="2">
    <location>
        <begin position="552"/>
        <end position="583"/>
    </location>
</feature>
<feature type="region of interest" description="Disordered" evidence="2">
    <location>
        <begin position="824"/>
        <end position="858"/>
    </location>
</feature>
<comment type="subcellular location">
    <subcellularLocation>
        <location evidence="1">Nucleus</location>
    </subcellularLocation>
</comment>
<dbReference type="SUPFAM" id="SSF48452">
    <property type="entry name" value="TPR-like"/>
    <property type="match status" value="1"/>
</dbReference>
<dbReference type="InterPro" id="IPR018834">
    <property type="entry name" value="DNA/RNA-bd_Est1-type"/>
</dbReference>
<feature type="compositionally biased region" description="Low complexity" evidence="2">
    <location>
        <begin position="842"/>
        <end position="854"/>
    </location>
</feature>
<dbReference type="Pfam" id="PF10373">
    <property type="entry name" value="EST1_DNA_bind"/>
    <property type="match status" value="1"/>
</dbReference>
<dbReference type="InterPro" id="IPR045153">
    <property type="entry name" value="Est1/Ebs1-like"/>
</dbReference>
<dbReference type="EMBL" id="JAPDFR010000002">
    <property type="protein sequence ID" value="KAK0389447.1"/>
    <property type="molecule type" value="Genomic_DNA"/>
</dbReference>
<proteinExistence type="predicted"/>
<feature type="region of interest" description="Disordered" evidence="2">
    <location>
        <begin position="733"/>
        <end position="759"/>
    </location>
</feature>
<protein>
    <recommendedName>
        <fullName evidence="1">Nonsense-mediated mRNA decay factor</fullName>
    </recommendedName>
</protein>
<evidence type="ECO:0000256" key="1">
    <source>
        <dbReference type="RuleBase" id="RU369098"/>
    </source>
</evidence>
<name>A0AA39L9V3_SARSR</name>
<dbReference type="GO" id="GO:0005634">
    <property type="term" value="C:nucleus"/>
    <property type="evidence" value="ECO:0007669"/>
    <property type="project" value="UniProtKB-SubCell"/>
</dbReference>
<organism evidence="5 6">
    <name type="scientific">Sarocladium strictum</name>
    <name type="common">Black bundle disease fungus</name>
    <name type="synonym">Acremonium strictum</name>
    <dbReference type="NCBI Taxonomy" id="5046"/>
    <lineage>
        <taxon>Eukaryota</taxon>
        <taxon>Fungi</taxon>
        <taxon>Dikarya</taxon>
        <taxon>Ascomycota</taxon>
        <taxon>Pezizomycotina</taxon>
        <taxon>Sordariomycetes</taxon>
        <taxon>Hypocreomycetidae</taxon>
        <taxon>Hypocreales</taxon>
        <taxon>Sarocladiaceae</taxon>
        <taxon>Sarocladium</taxon>
    </lineage>
</organism>
<dbReference type="InterPro" id="IPR019458">
    <property type="entry name" value="Est1-like_N"/>
</dbReference>
<dbReference type="Pfam" id="PF10374">
    <property type="entry name" value="EST1"/>
    <property type="match status" value="1"/>
</dbReference>
<accession>A0AA39L9V3</accession>
<dbReference type="PANTHER" id="PTHR15696">
    <property type="entry name" value="SMG-7 SUPPRESSOR WITH MORPHOLOGICAL EFFECT ON GENITALIA PROTEIN 7"/>
    <property type="match status" value="1"/>
</dbReference>
<dbReference type="Proteomes" id="UP001175261">
    <property type="component" value="Unassembled WGS sequence"/>
</dbReference>